<accession>A0ABM1W4Q3</accession>
<name>A0ABM1W4Q3_APLCA</name>
<keyword evidence="7" id="KW-1185">Reference proteome</keyword>
<dbReference type="Gene3D" id="1.20.58.60">
    <property type="match status" value="1"/>
</dbReference>
<reference evidence="8" key="1">
    <citation type="submission" date="2025-08" db="UniProtKB">
        <authorList>
            <consortium name="RefSeq"/>
        </authorList>
    </citation>
    <scope>IDENTIFICATION</scope>
</reference>
<feature type="coiled-coil region" evidence="6">
    <location>
        <begin position="112"/>
        <end position="139"/>
    </location>
</feature>
<dbReference type="RefSeq" id="XP_035829646.1">
    <property type="nucleotide sequence ID" value="XM_035973753.1"/>
</dbReference>
<keyword evidence="3" id="KW-0677">Repeat</keyword>
<gene>
    <name evidence="8" type="primary">LOC118479129</name>
</gene>
<dbReference type="InterPro" id="IPR052403">
    <property type="entry name" value="LINC-complex_assoc"/>
</dbReference>
<dbReference type="PANTHER" id="PTHR47535:SF1">
    <property type="entry name" value="NESPRIN-1"/>
    <property type="match status" value="1"/>
</dbReference>
<keyword evidence="2" id="KW-0812">Transmembrane</keyword>
<dbReference type="SMART" id="SM00150">
    <property type="entry name" value="SPEC"/>
    <property type="match status" value="1"/>
</dbReference>
<evidence type="ECO:0000313" key="8">
    <source>
        <dbReference type="RefSeq" id="XP_035829646.1"/>
    </source>
</evidence>
<keyword evidence="4" id="KW-1133">Transmembrane helix</keyword>
<evidence type="ECO:0000256" key="5">
    <source>
        <dbReference type="ARBA" id="ARBA00023136"/>
    </source>
</evidence>
<dbReference type="InterPro" id="IPR018159">
    <property type="entry name" value="Spectrin/alpha-actinin"/>
</dbReference>
<comment type="subcellular location">
    <subcellularLocation>
        <location evidence="1">Membrane</location>
    </subcellularLocation>
</comment>
<dbReference type="PANTHER" id="PTHR47535">
    <property type="entry name" value="MUSCLE-SPECIFIC PROTEIN 300 KDA, ISOFORM G"/>
    <property type="match status" value="1"/>
</dbReference>
<protein>
    <submittedName>
        <fullName evidence="8">Nesprin-1-like</fullName>
    </submittedName>
</protein>
<evidence type="ECO:0000256" key="3">
    <source>
        <dbReference type="ARBA" id="ARBA00022737"/>
    </source>
</evidence>
<evidence type="ECO:0000256" key="4">
    <source>
        <dbReference type="ARBA" id="ARBA00022989"/>
    </source>
</evidence>
<keyword evidence="6" id="KW-0175">Coiled coil</keyword>
<evidence type="ECO:0000313" key="7">
    <source>
        <dbReference type="Proteomes" id="UP000694888"/>
    </source>
</evidence>
<feature type="non-terminal residue" evidence="8">
    <location>
        <position position="217"/>
    </location>
</feature>
<dbReference type="Proteomes" id="UP000694888">
    <property type="component" value="Unplaced"/>
</dbReference>
<dbReference type="InterPro" id="IPR002017">
    <property type="entry name" value="Spectrin_repeat"/>
</dbReference>
<evidence type="ECO:0000256" key="2">
    <source>
        <dbReference type="ARBA" id="ARBA00022692"/>
    </source>
</evidence>
<keyword evidence="5" id="KW-0472">Membrane</keyword>
<dbReference type="SUPFAM" id="SSF46966">
    <property type="entry name" value="Spectrin repeat"/>
    <property type="match status" value="1"/>
</dbReference>
<dbReference type="GeneID" id="118479129"/>
<sequence length="217" mass="24971">MEVDEIQGALDQGHTILRTVLDSCEKTLPNTNQRGVHIIRNEADTAKSDYENILTQVSQVKRSLEGSLGHWEDFEHLFQQMSDWITDVERRLGSSPDFKADLPEKRSSLEKYKALQADILAHKDQLDRLEEKASQVKDGVPRSRTAELRARYNALVENSREVVGSVEEQVGSHEDYRKAYISCLDWLANTKHRLQRLADYSGDKRTLQDRLHQLRVS</sequence>
<proteinExistence type="predicted"/>
<organism evidence="7 8">
    <name type="scientific">Aplysia californica</name>
    <name type="common">California sea hare</name>
    <dbReference type="NCBI Taxonomy" id="6500"/>
    <lineage>
        <taxon>Eukaryota</taxon>
        <taxon>Metazoa</taxon>
        <taxon>Spiralia</taxon>
        <taxon>Lophotrochozoa</taxon>
        <taxon>Mollusca</taxon>
        <taxon>Gastropoda</taxon>
        <taxon>Heterobranchia</taxon>
        <taxon>Euthyneura</taxon>
        <taxon>Tectipleura</taxon>
        <taxon>Aplysiida</taxon>
        <taxon>Aplysioidea</taxon>
        <taxon>Aplysiidae</taxon>
        <taxon>Aplysia</taxon>
    </lineage>
</organism>
<dbReference type="Pfam" id="PF00435">
    <property type="entry name" value="Spectrin"/>
    <property type="match status" value="1"/>
</dbReference>
<dbReference type="CDD" id="cd00176">
    <property type="entry name" value="SPEC"/>
    <property type="match status" value="1"/>
</dbReference>
<evidence type="ECO:0000256" key="1">
    <source>
        <dbReference type="ARBA" id="ARBA00004370"/>
    </source>
</evidence>
<evidence type="ECO:0000256" key="6">
    <source>
        <dbReference type="SAM" id="Coils"/>
    </source>
</evidence>